<dbReference type="STRING" id="314271.RB2654_13750"/>
<dbReference type="Proteomes" id="UP000002931">
    <property type="component" value="Unassembled WGS sequence"/>
</dbReference>
<gene>
    <name evidence="1" type="ORF">RB2654_13750</name>
</gene>
<name>A3VGE9_9RHOB</name>
<sequence>MAQAGLEFCNQTGSSASVAIGYKSADGWMSEGWWNIDTGACKTVISRDLDKTHYYWRAESRDLSWSHANFMFCTSDEVFTILGDEDCTARGYDREGFNEIKTEGFTTFTMNLTHTGDGREDNIADHGPRDPEEGIVYPDEQYDSAASDVVADPPGTHGEPYTITGILSHCDWYDAGVGCTVLADGWSYVASSYDPTPVAVLEELEALGTNVPITISGDMMFYEGTEATVTISDYSFAQPDVFQTTRQAIQGYWQSEDDANYEVLIHGSSYEEYYQQMPDMPLLMHFQTGCPDNPSSGPAFRLVSRDGGEDRCVLVSHVDASSLELFVAGTMRPLYFQRKN</sequence>
<evidence type="ECO:0000313" key="1">
    <source>
        <dbReference type="EMBL" id="EAQ12354.1"/>
    </source>
</evidence>
<evidence type="ECO:0000313" key="2">
    <source>
        <dbReference type="Proteomes" id="UP000002931"/>
    </source>
</evidence>
<protein>
    <submittedName>
        <fullName evidence="1">Uncharacterized protein</fullName>
    </submittedName>
</protein>
<organism evidence="1 2">
    <name type="scientific">Maritimibacter alkaliphilus HTCC2654</name>
    <dbReference type="NCBI Taxonomy" id="314271"/>
    <lineage>
        <taxon>Bacteria</taxon>
        <taxon>Pseudomonadati</taxon>
        <taxon>Pseudomonadota</taxon>
        <taxon>Alphaproteobacteria</taxon>
        <taxon>Rhodobacterales</taxon>
        <taxon>Roseobacteraceae</taxon>
        <taxon>Maritimibacter</taxon>
    </lineage>
</organism>
<dbReference type="eggNOG" id="COG5480">
    <property type="taxonomic scope" value="Bacteria"/>
</dbReference>
<comment type="caution">
    <text evidence="1">The sequence shown here is derived from an EMBL/GenBank/DDBJ whole genome shotgun (WGS) entry which is preliminary data.</text>
</comment>
<proteinExistence type="predicted"/>
<dbReference type="Pfam" id="PF06282">
    <property type="entry name" value="DUF1036"/>
    <property type="match status" value="1"/>
</dbReference>
<reference evidence="1 2" key="1">
    <citation type="journal article" date="2010" name="J. Bacteriol.">
        <title>Genome sequences of Pelagibaca bermudensis HTCC2601T and Maritimibacter alkaliphilus HTCC2654T, the type strains of two marine Roseobacter genera.</title>
        <authorList>
            <person name="Thrash J.C."/>
            <person name="Cho J.C."/>
            <person name="Ferriera S."/>
            <person name="Johnson J."/>
            <person name="Vergin K.L."/>
            <person name="Giovannoni S.J."/>
        </authorList>
    </citation>
    <scope>NUCLEOTIDE SEQUENCE [LARGE SCALE GENOMIC DNA]</scope>
    <source>
        <strain evidence="1 2">HTCC2654</strain>
    </source>
</reference>
<dbReference type="InterPro" id="IPR009380">
    <property type="entry name" value="DUF1036"/>
</dbReference>
<dbReference type="AlphaFoldDB" id="A3VGE9"/>
<accession>A3VGE9</accession>
<dbReference type="EMBL" id="AAMT01000008">
    <property type="protein sequence ID" value="EAQ12354.1"/>
    <property type="molecule type" value="Genomic_DNA"/>
</dbReference>
<dbReference type="HOGENOM" id="CLU_902535_0_0_5"/>
<keyword evidence="2" id="KW-1185">Reference proteome</keyword>